<sequence length="119" mass="14371">MELKIFTNQKMEDVKLVGTLTWNEIFDKAMAVDITVEEKRRTELVMEVMENRKVNHRDRLYLALNIIRLDKNYDNSLGRRISKEEYWENDISKPIKGVFIKTNFRSIEIYERINKGWDQ</sequence>
<evidence type="ECO:0000313" key="2">
    <source>
        <dbReference type="Proteomes" id="UP001058074"/>
    </source>
</evidence>
<proteinExistence type="predicted"/>
<dbReference type="Proteomes" id="UP001058074">
    <property type="component" value="Unassembled WGS sequence"/>
</dbReference>
<accession>A0ACB5R9U5</accession>
<gene>
    <name evidence="1" type="ORF">rsdtw13_10690</name>
</gene>
<comment type="caution">
    <text evidence="1">The sequence shown here is derived from an EMBL/GenBank/DDBJ whole genome shotgun (WGS) entry which is preliminary data.</text>
</comment>
<keyword evidence="2" id="KW-1185">Reference proteome</keyword>
<organism evidence="1 2">
    <name type="scientific">Inconstantimicrobium mannanitabidum</name>
    <dbReference type="NCBI Taxonomy" id="1604901"/>
    <lineage>
        <taxon>Bacteria</taxon>
        <taxon>Bacillati</taxon>
        <taxon>Bacillota</taxon>
        <taxon>Clostridia</taxon>
        <taxon>Eubacteriales</taxon>
        <taxon>Clostridiaceae</taxon>
        <taxon>Inconstantimicrobium</taxon>
    </lineage>
</organism>
<evidence type="ECO:0000313" key="1">
    <source>
        <dbReference type="EMBL" id="GKX65811.1"/>
    </source>
</evidence>
<dbReference type="EMBL" id="BROD01000001">
    <property type="protein sequence ID" value="GKX65811.1"/>
    <property type="molecule type" value="Genomic_DNA"/>
</dbReference>
<name>A0ACB5R9U5_9CLOT</name>
<reference evidence="1" key="1">
    <citation type="journal article" date="2025" name="Int. J. Syst. Evol. Microbiol.">
        <title>Inconstantimicrobium mannanitabidum sp. nov., a novel member of the family Clostridiaceae isolated from anoxic soil under the treatment of reductive soil disinfestation.</title>
        <authorList>
            <person name="Ueki A."/>
            <person name="Tonouchi A."/>
            <person name="Honma S."/>
            <person name="Kaku N."/>
            <person name="Ueki K."/>
        </authorList>
    </citation>
    <scope>NUCLEOTIDE SEQUENCE</scope>
    <source>
        <strain evidence="1">TW13</strain>
    </source>
</reference>
<protein>
    <submittedName>
        <fullName evidence="1">Uncharacterized protein</fullName>
    </submittedName>
</protein>